<dbReference type="GO" id="GO:0003700">
    <property type="term" value="F:DNA-binding transcription factor activity"/>
    <property type="evidence" value="ECO:0007669"/>
    <property type="project" value="InterPro"/>
</dbReference>
<organism evidence="5">
    <name type="scientific">Treponema denticola H-22</name>
    <dbReference type="NCBI Taxonomy" id="999432"/>
    <lineage>
        <taxon>Bacteria</taxon>
        <taxon>Pseudomonadati</taxon>
        <taxon>Spirochaetota</taxon>
        <taxon>Spirochaetia</taxon>
        <taxon>Spirochaetales</taxon>
        <taxon>Treponemataceae</taxon>
        <taxon>Treponema</taxon>
    </lineage>
</organism>
<dbReference type="AlphaFoldDB" id="A0A0E2E1Z6"/>
<sequence length="304" mass="35420">MTTEIKKYQNGNYTEYRIEVFPGIIIEHYFCEGGQAWNYSPSAYMPKEDILIHHCRYGRYEAQLRNGSYHSRGMGKMTISSSLSNLTDSAIPAELYEGISVIFSYKKFTPWLKALFSSWHVDFKLMTYQLNLSRQWYYADSDNKMENIFLELYDLFDQNNQPLIQLKIMELIYHVSSELILMRKYEGLIPQSSLKAVKKICAAMLKTSVPITELVLQSNINYNLFQKIFKSVYGTSPSLYRQEYKMNKAASLLKNTDRTVLDIALEQGYENPGKFAAAFKKMMGLTPQEFRRLEAPIRLDKLHN</sequence>
<dbReference type="HOGENOM" id="CLU_052345_0_1_12"/>
<keyword evidence="2" id="KW-0238">DNA-binding</keyword>
<comment type="caution">
    <text evidence="5">The sequence shown here is derived from an EMBL/GenBank/DDBJ whole genome shotgun (WGS) entry which is preliminary data.</text>
</comment>
<dbReference type="Pfam" id="PF12833">
    <property type="entry name" value="HTH_18"/>
    <property type="match status" value="1"/>
</dbReference>
<dbReference type="InterPro" id="IPR009057">
    <property type="entry name" value="Homeodomain-like_sf"/>
</dbReference>
<dbReference type="SUPFAM" id="SSF46689">
    <property type="entry name" value="Homeodomain-like"/>
    <property type="match status" value="1"/>
</dbReference>
<dbReference type="Proteomes" id="UP000011705">
    <property type="component" value="Chromosome"/>
</dbReference>
<dbReference type="Gene3D" id="1.10.10.60">
    <property type="entry name" value="Homeodomain-like"/>
    <property type="match status" value="2"/>
</dbReference>
<dbReference type="RefSeq" id="WP_002670644.1">
    <property type="nucleotide sequence ID" value="NZ_CM001795.1"/>
</dbReference>
<evidence type="ECO:0000259" key="4">
    <source>
        <dbReference type="PROSITE" id="PS01124"/>
    </source>
</evidence>
<evidence type="ECO:0000256" key="3">
    <source>
        <dbReference type="ARBA" id="ARBA00023163"/>
    </source>
</evidence>
<evidence type="ECO:0000313" key="5">
    <source>
        <dbReference type="EMBL" id="EMB30780.1"/>
    </source>
</evidence>
<evidence type="ECO:0000256" key="1">
    <source>
        <dbReference type="ARBA" id="ARBA00023015"/>
    </source>
</evidence>
<feature type="domain" description="HTH araC/xylS-type" evidence="4">
    <location>
        <begin position="195"/>
        <end position="293"/>
    </location>
</feature>
<dbReference type="PATRIC" id="fig|999432.5.peg.2559"/>
<dbReference type="InterPro" id="IPR053142">
    <property type="entry name" value="PchR_regulatory_protein"/>
</dbReference>
<dbReference type="PROSITE" id="PS01124">
    <property type="entry name" value="HTH_ARAC_FAMILY_2"/>
    <property type="match status" value="1"/>
</dbReference>
<dbReference type="SMART" id="SM00342">
    <property type="entry name" value="HTH_ARAC"/>
    <property type="match status" value="1"/>
</dbReference>
<reference evidence="5" key="1">
    <citation type="submission" date="2012-01" db="EMBL/GenBank/DDBJ databases">
        <title>The Genome Sequence of Treponema denticola H-22.</title>
        <authorList>
            <consortium name="The Broad Institute Genome Sequencing Platform"/>
            <person name="Earl A."/>
            <person name="Ward D."/>
            <person name="Feldgarden M."/>
            <person name="Gevers D."/>
            <person name="Blanton J.M."/>
            <person name="Fenno C.J."/>
            <person name="Baranova O.V."/>
            <person name="Mathney J."/>
            <person name="Dewhirst F.E."/>
            <person name="Izard J."/>
            <person name="Young S.K."/>
            <person name="Zeng Q."/>
            <person name="Gargeya S."/>
            <person name="Fitzgerald M."/>
            <person name="Haas B."/>
            <person name="Abouelleil A."/>
            <person name="Alvarado L."/>
            <person name="Arachchi H.M."/>
            <person name="Berlin A."/>
            <person name="Chapman S.B."/>
            <person name="Gearin G."/>
            <person name="Goldberg J."/>
            <person name="Griggs A."/>
            <person name="Gujja S."/>
            <person name="Hansen M."/>
            <person name="Heiman D."/>
            <person name="Howarth C."/>
            <person name="Larimer J."/>
            <person name="Lui A."/>
            <person name="MacDonald P.J.P."/>
            <person name="McCowen C."/>
            <person name="Montmayeur A."/>
            <person name="Murphy C."/>
            <person name="Neiman D."/>
            <person name="Pearson M."/>
            <person name="Priest M."/>
            <person name="Roberts A."/>
            <person name="Saif S."/>
            <person name="Shea T."/>
            <person name="Sisk P."/>
            <person name="Stolte C."/>
            <person name="Sykes S."/>
            <person name="Wortman J."/>
            <person name="Nusbaum C."/>
            <person name="Birren B."/>
        </authorList>
    </citation>
    <scope>NUCLEOTIDE SEQUENCE [LARGE SCALE GENOMIC DNA]</scope>
    <source>
        <strain evidence="5">H-22</strain>
    </source>
</reference>
<dbReference type="InterPro" id="IPR018062">
    <property type="entry name" value="HTH_AraC-typ_CS"/>
</dbReference>
<keyword evidence="1" id="KW-0805">Transcription regulation</keyword>
<dbReference type="PRINTS" id="PR00032">
    <property type="entry name" value="HTHARAC"/>
</dbReference>
<dbReference type="PROSITE" id="PS00041">
    <property type="entry name" value="HTH_ARAC_FAMILY_1"/>
    <property type="match status" value="1"/>
</dbReference>
<dbReference type="InterPro" id="IPR020449">
    <property type="entry name" value="Tscrpt_reg_AraC-type_HTH"/>
</dbReference>
<evidence type="ECO:0000256" key="2">
    <source>
        <dbReference type="ARBA" id="ARBA00023125"/>
    </source>
</evidence>
<keyword evidence="3" id="KW-0804">Transcription</keyword>
<accession>A0A0E2E1Z6</accession>
<name>A0A0E2E1Z6_TREDN</name>
<gene>
    <name evidence="5" type="ORF">HMPREF9726_02465</name>
</gene>
<dbReference type="EMBL" id="AGDV01000021">
    <property type="protein sequence ID" value="EMB30780.1"/>
    <property type="molecule type" value="Genomic_DNA"/>
</dbReference>
<proteinExistence type="predicted"/>
<dbReference type="PANTHER" id="PTHR47893:SF1">
    <property type="entry name" value="REGULATORY PROTEIN PCHR"/>
    <property type="match status" value="1"/>
</dbReference>
<protein>
    <recommendedName>
        <fullName evidence="4">HTH araC/xylS-type domain-containing protein</fullName>
    </recommendedName>
</protein>
<dbReference type="GO" id="GO:0043565">
    <property type="term" value="F:sequence-specific DNA binding"/>
    <property type="evidence" value="ECO:0007669"/>
    <property type="project" value="InterPro"/>
</dbReference>
<dbReference type="PANTHER" id="PTHR47893">
    <property type="entry name" value="REGULATORY PROTEIN PCHR"/>
    <property type="match status" value="1"/>
</dbReference>
<dbReference type="InterPro" id="IPR018060">
    <property type="entry name" value="HTH_AraC"/>
</dbReference>